<name>V4AUS5_LOTGI</name>
<evidence type="ECO:0000256" key="1">
    <source>
        <dbReference type="SAM" id="MobiDB-lite"/>
    </source>
</evidence>
<dbReference type="RefSeq" id="XP_009048222.1">
    <property type="nucleotide sequence ID" value="XM_009049974.1"/>
</dbReference>
<gene>
    <name evidence="2" type="ORF">LOTGIDRAFT_172796</name>
</gene>
<organism evidence="2 3">
    <name type="scientific">Lottia gigantea</name>
    <name type="common">Giant owl limpet</name>
    <dbReference type="NCBI Taxonomy" id="225164"/>
    <lineage>
        <taxon>Eukaryota</taxon>
        <taxon>Metazoa</taxon>
        <taxon>Spiralia</taxon>
        <taxon>Lophotrochozoa</taxon>
        <taxon>Mollusca</taxon>
        <taxon>Gastropoda</taxon>
        <taxon>Patellogastropoda</taxon>
        <taxon>Lottioidea</taxon>
        <taxon>Lottiidae</taxon>
        <taxon>Lottia</taxon>
    </lineage>
</organism>
<dbReference type="Proteomes" id="UP000030746">
    <property type="component" value="Unassembled WGS sequence"/>
</dbReference>
<dbReference type="HOGENOM" id="CLU_1367590_0_0_1"/>
<evidence type="ECO:0000313" key="2">
    <source>
        <dbReference type="EMBL" id="ESP01063.1"/>
    </source>
</evidence>
<proteinExistence type="predicted"/>
<reference evidence="2 3" key="1">
    <citation type="journal article" date="2013" name="Nature">
        <title>Insights into bilaterian evolution from three spiralian genomes.</title>
        <authorList>
            <person name="Simakov O."/>
            <person name="Marletaz F."/>
            <person name="Cho S.J."/>
            <person name="Edsinger-Gonzales E."/>
            <person name="Havlak P."/>
            <person name="Hellsten U."/>
            <person name="Kuo D.H."/>
            <person name="Larsson T."/>
            <person name="Lv J."/>
            <person name="Arendt D."/>
            <person name="Savage R."/>
            <person name="Osoegawa K."/>
            <person name="de Jong P."/>
            <person name="Grimwood J."/>
            <person name="Chapman J.A."/>
            <person name="Shapiro H."/>
            <person name="Aerts A."/>
            <person name="Otillar R.P."/>
            <person name="Terry A.Y."/>
            <person name="Boore J.L."/>
            <person name="Grigoriev I.V."/>
            <person name="Lindberg D.R."/>
            <person name="Seaver E.C."/>
            <person name="Weisblat D.A."/>
            <person name="Putnam N.H."/>
            <person name="Rokhsar D.S."/>
        </authorList>
    </citation>
    <scope>NUCLEOTIDE SEQUENCE [LARGE SCALE GENOMIC DNA]</scope>
</reference>
<dbReference type="CTD" id="20242188"/>
<feature type="compositionally biased region" description="Basic and acidic residues" evidence="1">
    <location>
        <begin position="1"/>
        <end position="38"/>
    </location>
</feature>
<feature type="region of interest" description="Disordered" evidence="1">
    <location>
        <begin position="1"/>
        <end position="41"/>
    </location>
</feature>
<dbReference type="KEGG" id="lgi:LOTGIDRAFT_172796"/>
<keyword evidence="3" id="KW-1185">Reference proteome</keyword>
<accession>V4AUS5</accession>
<evidence type="ECO:0000313" key="3">
    <source>
        <dbReference type="Proteomes" id="UP000030746"/>
    </source>
</evidence>
<protein>
    <submittedName>
        <fullName evidence="2">Uncharacterized protein</fullName>
    </submittedName>
</protein>
<dbReference type="AlphaFoldDB" id="V4AUS5"/>
<sequence length="200" mass="23205">MQTDRRKYDQESKGQGDKGEKEVPSTSDKETTDGKTDGEIQFQQSVRNNTGFIRKRGDGGSLFAIDTTGQEDILEVSKRLTTVFDDFNNAEDEVKCYIWAKTFLNLDEKPVIFLKGNRQTAVTTEDGKMIRQCRLIILNCKPEEEQFYSVLKKIRARQIEKITEKEEEEKHKQDVNDNVFVLYQSLQLILKKMIATLYMM</sequence>
<dbReference type="EMBL" id="KB200559">
    <property type="protein sequence ID" value="ESP01063.1"/>
    <property type="molecule type" value="Genomic_DNA"/>
</dbReference>
<dbReference type="GeneID" id="20242188"/>